<dbReference type="STRING" id="1122133.SAMN02745157_3738"/>
<dbReference type="PANTHER" id="PTHR18964:SF173">
    <property type="entry name" value="GLUCOKINASE"/>
    <property type="match status" value="1"/>
</dbReference>
<dbReference type="OrthoDB" id="49685at2"/>
<gene>
    <name evidence="2" type="ORF">SAMN02745157_3738</name>
</gene>
<accession>A0A1M5I3X7</accession>
<dbReference type="InterPro" id="IPR036390">
    <property type="entry name" value="WH_DNA-bd_sf"/>
</dbReference>
<dbReference type="PANTHER" id="PTHR18964">
    <property type="entry name" value="ROK (REPRESSOR, ORF, KINASE) FAMILY"/>
    <property type="match status" value="1"/>
</dbReference>
<keyword evidence="2" id="KW-0418">Kinase</keyword>
<sequence length="450" mass="46807">MSTPALAEAASSPRRKGRPRVSETASPSLVQILNLVRSGQATTRQEIERYSELGRAVVADRLGTLCELGLLNESELGAAAGGRAPRLVRFSADRGKILVATLDQTALGVGIADLGGALLMEHHEASELTQPVSSLAERLTTLFRWILERQGNPPLYGISISLPGAVPDGGEAVFLGTTPTVLPGWENFPLVETLVEAFEAPVWLRSSVETMTMGELHAGAGSGHRTILFVKVGKRIGAGLGSDGALFRGAQGAVGLIGSVPVSGPGGGGTLEAMAGSDRIAQEGRSAAERGASPILAEHIRRGGEITALEVAQAAQIGDAAAIEILSQSGRLIGQVVATLANMLNPALIVLSGSIAQTNDILLASAREAIYGACHPLVSRDLQVVRSQMGSSAGLVGAAIVAIEGVFSPAILRDWIMAGRPQAHPLFQRIKDDIARKRLAEESTVRPPDA</sequence>
<dbReference type="InterPro" id="IPR000600">
    <property type="entry name" value="ROK"/>
</dbReference>
<name>A0A1M5I3X7_9HYPH</name>
<dbReference type="GO" id="GO:0016301">
    <property type="term" value="F:kinase activity"/>
    <property type="evidence" value="ECO:0007669"/>
    <property type="project" value="UniProtKB-KW"/>
</dbReference>
<organism evidence="2 3">
    <name type="scientific">Kaistia soli DSM 19436</name>
    <dbReference type="NCBI Taxonomy" id="1122133"/>
    <lineage>
        <taxon>Bacteria</taxon>
        <taxon>Pseudomonadati</taxon>
        <taxon>Pseudomonadota</taxon>
        <taxon>Alphaproteobacteria</taxon>
        <taxon>Hyphomicrobiales</taxon>
        <taxon>Kaistiaceae</taxon>
        <taxon>Kaistia</taxon>
    </lineage>
</organism>
<dbReference type="Gene3D" id="1.10.10.10">
    <property type="entry name" value="Winged helix-like DNA-binding domain superfamily/Winged helix DNA-binding domain"/>
    <property type="match status" value="1"/>
</dbReference>
<keyword evidence="3" id="KW-1185">Reference proteome</keyword>
<evidence type="ECO:0000256" key="1">
    <source>
        <dbReference type="SAM" id="MobiDB-lite"/>
    </source>
</evidence>
<dbReference type="InterPro" id="IPR036388">
    <property type="entry name" value="WH-like_DNA-bd_sf"/>
</dbReference>
<dbReference type="CDD" id="cd23763">
    <property type="entry name" value="ASKHA_ATPase_ROK"/>
    <property type="match status" value="1"/>
</dbReference>
<dbReference type="SUPFAM" id="SSF46785">
    <property type="entry name" value="Winged helix' DNA-binding domain"/>
    <property type="match status" value="1"/>
</dbReference>
<dbReference type="EMBL" id="FQUP01000004">
    <property type="protein sequence ID" value="SHG23038.1"/>
    <property type="molecule type" value="Genomic_DNA"/>
</dbReference>
<dbReference type="Gene3D" id="3.30.420.40">
    <property type="match status" value="2"/>
</dbReference>
<dbReference type="Proteomes" id="UP000184485">
    <property type="component" value="Unassembled WGS sequence"/>
</dbReference>
<evidence type="ECO:0000313" key="3">
    <source>
        <dbReference type="Proteomes" id="UP000184485"/>
    </source>
</evidence>
<dbReference type="InterPro" id="IPR043129">
    <property type="entry name" value="ATPase_NBD"/>
</dbReference>
<dbReference type="AlphaFoldDB" id="A0A1M5I3X7"/>
<dbReference type="SUPFAM" id="SSF53067">
    <property type="entry name" value="Actin-like ATPase domain"/>
    <property type="match status" value="1"/>
</dbReference>
<dbReference type="RefSeq" id="WP_073055837.1">
    <property type="nucleotide sequence ID" value="NZ_FQUP01000004.1"/>
</dbReference>
<dbReference type="Pfam" id="PF00480">
    <property type="entry name" value="ROK"/>
    <property type="match status" value="1"/>
</dbReference>
<keyword evidence="2" id="KW-0808">Transferase</keyword>
<feature type="region of interest" description="Disordered" evidence="1">
    <location>
        <begin position="1"/>
        <end position="25"/>
    </location>
</feature>
<protein>
    <submittedName>
        <fullName evidence="2">Sugar kinase of the NBD/HSP70 family, may contain an N-terminal HTH domain</fullName>
    </submittedName>
</protein>
<evidence type="ECO:0000313" key="2">
    <source>
        <dbReference type="EMBL" id="SHG23038.1"/>
    </source>
</evidence>
<proteinExistence type="predicted"/>
<reference evidence="2 3" key="1">
    <citation type="submission" date="2016-11" db="EMBL/GenBank/DDBJ databases">
        <authorList>
            <person name="Jaros S."/>
            <person name="Januszkiewicz K."/>
            <person name="Wedrychowicz H."/>
        </authorList>
    </citation>
    <scope>NUCLEOTIDE SEQUENCE [LARGE SCALE GENOMIC DNA]</scope>
    <source>
        <strain evidence="2 3">DSM 19436</strain>
    </source>
</reference>